<dbReference type="InterPro" id="IPR035965">
    <property type="entry name" value="PAS-like_dom_sf"/>
</dbReference>
<evidence type="ECO:0000256" key="1">
    <source>
        <dbReference type="SAM" id="Coils"/>
    </source>
</evidence>
<dbReference type="Gene3D" id="3.30.450.20">
    <property type="entry name" value="PAS domain"/>
    <property type="match status" value="1"/>
</dbReference>
<name>A0A1M7YAL7_9BACT</name>
<evidence type="ECO:0000259" key="3">
    <source>
        <dbReference type="PROSITE" id="PS50113"/>
    </source>
</evidence>
<sequence length="404" mass="45726">MAEKPSYRELEEKVRELEQSSQQRKRFEAINTSLFAIANAVNTTKNRDQLFKAIHLALSPVIDTTNFYIALYDKCKDSIHFPYFVDSVDEHYPPVIDVSKTASLTADVIRTGTPLLIDNTAILRRRAASHFPIPACTPSAIWLGVPLKTQADIIGVMAVQSYLDPLCYDQTDLEVMVAVADQVAIALDRKRKEKELIESEERFRRIVATANEGIVSLGADWRIVYANEHFAKMLEYELEELSGKPFEDLIWKEDVDNFATQKEERSHGVHKNFERTFKTKNGNPLKALVSATAILNDDNQFIGSFGMITDITTLKNTEAKLQETVTQLRQALEQIKTLHGIIPICAHCKNIRDDQGAWKQLETYIREHTEAQFSHGICPTCLEKHYPDLVEEVAASSKSKKPSS</sequence>
<dbReference type="InterPro" id="IPR000014">
    <property type="entry name" value="PAS"/>
</dbReference>
<dbReference type="AlphaFoldDB" id="A0A1M7YAL7"/>
<dbReference type="PANTHER" id="PTHR44757">
    <property type="entry name" value="DIGUANYLATE CYCLASE DGCP"/>
    <property type="match status" value="1"/>
</dbReference>
<dbReference type="SMART" id="SM00065">
    <property type="entry name" value="GAF"/>
    <property type="match status" value="1"/>
</dbReference>
<accession>A0A1M7YAL7</accession>
<keyword evidence="1" id="KW-0175">Coiled coil</keyword>
<keyword evidence="5" id="KW-1185">Reference proteome</keyword>
<dbReference type="EMBL" id="FRFE01000014">
    <property type="protein sequence ID" value="SHO49647.1"/>
    <property type="molecule type" value="Genomic_DNA"/>
</dbReference>
<dbReference type="Pfam" id="PF00989">
    <property type="entry name" value="PAS"/>
    <property type="match status" value="1"/>
</dbReference>
<proteinExistence type="predicted"/>
<protein>
    <submittedName>
        <fullName evidence="4">PAS domain S-box-containing protein</fullName>
    </submittedName>
</protein>
<dbReference type="STRING" id="1121416.SAMN02745220_02970"/>
<dbReference type="Gene3D" id="3.30.450.40">
    <property type="match status" value="1"/>
</dbReference>
<evidence type="ECO:0000313" key="4">
    <source>
        <dbReference type="EMBL" id="SHO49647.1"/>
    </source>
</evidence>
<dbReference type="PROSITE" id="PS50113">
    <property type="entry name" value="PAC"/>
    <property type="match status" value="1"/>
</dbReference>
<dbReference type="InterPro" id="IPR000700">
    <property type="entry name" value="PAS-assoc_C"/>
</dbReference>
<dbReference type="SUPFAM" id="SSF55781">
    <property type="entry name" value="GAF domain-like"/>
    <property type="match status" value="1"/>
</dbReference>
<feature type="coiled-coil region" evidence="1">
    <location>
        <begin position="311"/>
        <end position="338"/>
    </location>
</feature>
<dbReference type="RefSeq" id="WP_073614315.1">
    <property type="nucleotide sequence ID" value="NZ_FRFE01000014.1"/>
</dbReference>
<dbReference type="Proteomes" id="UP000184603">
    <property type="component" value="Unassembled WGS sequence"/>
</dbReference>
<reference evidence="4 5" key="1">
    <citation type="submission" date="2016-12" db="EMBL/GenBank/DDBJ databases">
        <authorList>
            <person name="Song W.-J."/>
            <person name="Kurnit D.M."/>
        </authorList>
    </citation>
    <scope>NUCLEOTIDE SEQUENCE [LARGE SCALE GENOMIC DNA]</scope>
    <source>
        <strain evidence="4 5">DSM 18488</strain>
    </source>
</reference>
<dbReference type="InterPro" id="IPR001610">
    <property type="entry name" value="PAC"/>
</dbReference>
<feature type="domain" description="PAC" evidence="3">
    <location>
        <begin position="271"/>
        <end position="323"/>
    </location>
</feature>
<evidence type="ECO:0000313" key="5">
    <source>
        <dbReference type="Proteomes" id="UP000184603"/>
    </source>
</evidence>
<dbReference type="OrthoDB" id="5416452at2"/>
<organism evidence="4 5">
    <name type="scientific">Desulfopila aestuarii DSM 18488</name>
    <dbReference type="NCBI Taxonomy" id="1121416"/>
    <lineage>
        <taxon>Bacteria</taxon>
        <taxon>Pseudomonadati</taxon>
        <taxon>Thermodesulfobacteriota</taxon>
        <taxon>Desulfobulbia</taxon>
        <taxon>Desulfobulbales</taxon>
        <taxon>Desulfocapsaceae</taxon>
        <taxon>Desulfopila</taxon>
    </lineage>
</organism>
<dbReference type="GO" id="GO:0006355">
    <property type="term" value="P:regulation of DNA-templated transcription"/>
    <property type="evidence" value="ECO:0007669"/>
    <property type="project" value="InterPro"/>
</dbReference>
<dbReference type="SMART" id="SM00091">
    <property type="entry name" value="PAS"/>
    <property type="match status" value="1"/>
</dbReference>
<feature type="domain" description="PAS" evidence="2">
    <location>
        <begin position="199"/>
        <end position="254"/>
    </location>
</feature>
<dbReference type="InterPro" id="IPR029016">
    <property type="entry name" value="GAF-like_dom_sf"/>
</dbReference>
<dbReference type="PROSITE" id="PS50112">
    <property type="entry name" value="PAS"/>
    <property type="match status" value="1"/>
</dbReference>
<dbReference type="InterPro" id="IPR003018">
    <property type="entry name" value="GAF"/>
</dbReference>
<dbReference type="PANTHER" id="PTHR44757:SF2">
    <property type="entry name" value="BIOFILM ARCHITECTURE MAINTENANCE PROTEIN MBAA"/>
    <property type="match status" value="1"/>
</dbReference>
<dbReference type="Pfam" id="PF13185">
    <property type="entry name" value="GAF_2"/>
    <property type="match status" value="1"/>
</dbReference>
<dbReference type="InterPro" id="IPR013767">
    <property type="entry name" value="PAS_fold"/>
</dbReference>
<dbReference type="SMART" id="SM00086">
    <property type="entry name" value="PAC"/>
    <property type="match status" value="1"/>
</dbReference>
<dbReference type="SUPFAM" id="SSF55785">
    <property type="entry name" value="PYP-like sensor domain (PAS domain)"/>
    <property type="match status" value="1"/>
</dbReference>
<dbReference type="NCBIfam" id="TIGR00229">
    <property type="entry name" value="sensory_box"/>
    <property type="match status" value="1"/>
</dbReference>
<dbReference type="InterPro" id="IPR052155">
    <property type="entry name" value="Biofilm_reg_signaling"/>
</dbReference>
<evidence type="ECO:0000259" key="2">
    <source>
        <dbReference type="PROSITE" id="PS50112"/>
    </source>
</evidence>
<dbReference type="CDD" id="cd00130">
    <property type="entry name" value="PAS"/>
    <property type="match status" value="1"/>
</dbReference>
<gene>
    <name evidence="4" type="ORF">SAMN02745220_02970</name>
</gene>